<evidence type="ECO:0000259" key="4">
    <source>
        <dbReference type="PROSITE" id="PS51767"/>
    </source>
</evidence>
<dbReference type="InterPro" id="IPR021109">
    <property type="entry name" value="Peptidase_aspartic_dom_sf"/>
</dbReference>
<feature type="region of interest" description="Disordered" evidence="1">
    <location>
        <begin position="417"/>
        <end position="447"/>
    </location>
</feature>
<reference evidence="5 6" key="1">
    <citation type="journal article" date="2018" name="PLoS Pathog.">
        <title>Evolution of structural diversity of trichothecenes, a family of toxins produced by plant pathogenic and entomopathogenic fungi.</title>
        <authorList>
            <person name="Proctor R.H."/>
            <person name="McCormick S.P."/>
            <person name="Kim H.S."/>
            <person name="Cardoza R.E."/>
            <person name="Stanley A.M."/>
            <person name="Lindo L."/>
            <person name="Kelly A."/>
            <person name="Brown D.W."/>
            <person name="Lee T."/>
            <person name="Vaughan M.M."/>
            <person name="Alexander N.J."/>
            <person name="Busman M."/>
            <person name="Gutierrez S."/>
        </authorList>
    </citation>
    <scope>NUCLEOTIDE SEQUENCE [LARGE SCALE GENOMIC DNA]</scope>
    <source>
        <strain evidence="5 6">NRRL 13405</strain>
    </source>
</reference>
<feature type="signal peptide" evidence="3">
    <location>
        <begin position="1"/>
        <end position="21"/>
    </location>
</feature>
<accession>A0A395MLC2</accession>
<keyword evidence="6" id="KW-1185">Reference proteome</keyword>
<dbReference type="Pfam" id="PF00026">
    <property type="entry name" value="Asp"/>
    <property type="match status" value="1"/>
</dbReference>
<dbReference type="PROSITE" id="PS51767">
    <property type="entry name" value="PEPTIDASE_A1"/>
    <property type="match status" value="1"/>
</dbReference>
<keyword evidence="3" id="KW-0732">Signal</keyword>
<sequence>MDIFGRQFFIYFLVWVTACRASPSAIVIPSSQYFEGNDGPWSTFNLRLGSPGQDARVLVSTAAPESLVVLSQYGCSKDVLDKVPSDCAVSRGNMFEPNESSTWNGLGTYGINGGGVGLEANLGYVQAAKFGLDTVGVGLVDGANGITLENQTIGGIATASPFYLGIFGINPQPLNFTTLGNFSSPSFITTLKNKNNIPSLSWSYTAGAMYRLKKVYGQLIFSGYDSSRFIENSVTFTMANDVTRDLVVALQAISYSGADEAQLLNSPIHIYIDSTDPNIWLPNDAVQAFESAFDLTLDDSTGLYLVNESHHDQLLASNAEVSFRLSDVLEGGSSVTITLPYRAFDLKAEYPLVDKTSYYFPLKRATNESQYTLGRVFLQEAYLTADYERGVFNVSQCAWVEGAKEHVVIITSKDTDDDSLTDNISSGRGGEGAGTGGVKSDPEPESQPLSSGAIVGIVVGVVVGLAIAASAAYLLITRRNERDGSSQVGMPKEVTDTEGGDSTESGVYSILKTHQELAGIDNQIHQLHGEPMEEGVGGRVHVYELPGSEQQGVATYIEPVSSVSSPTMVESSVQ</sequence>
<feature type="compositionally biased region" description="Gly residues" evidence="1">
    <location>
        <begin position="427"/>
        <end position="437"/>
    </location>
</feature>
<dbReference type="InterPro" id="IPR033121">
    <property type="entry name" value="PEPTIDASE_A1"/>
</dbReference>
<keyword evidence="2" id="KW-0472">Membrane</keyword>
<name>A0A395MLC2_9HYPO</name>
<protein>
    <submittedName>
        <fullName evidence="5">Peptidase aspartic, catalytic</fullName>
    </submittedName>
</protein>
<dbReference type="AlphaFoldDB" id="A0A395MLC2"/>
<dbReference type="PROSITE" id="PS51257">
    <property type="entry name" value="PROKAR_LIPOPROTEIN"/>
    <property type="match status" value="1"/>
</dbReference>
<dbReference type="EMBL" id="PXXK01000211">
    <property type="protein sequence ID" value="RFN48395.1"/>
    <property type="molecule type" value="Genomic_DNA"/>
</dbReference>
<evidence type="ECO:0000313" key="6">
    <source>
        <dbReference type="Proteomes" id="UP000265631"/>
    </source>
</evidence>
<comment type="caution">
    <text evidence="5">The sequence shown here is derived from an EMBL/GenBank/DDBJ whole genome shotgun (WGS) entry which is preliminary data.</text>
</comment>
<dbReference type="Proteomes" id="UP000265631">
    <property type="component" value="Unassembled WGS sequence"/>
</dbReference>
<evidence type="ECO:0000256" key="3">
    <source>
        <dbReference type="SAM" id="SignalP"/>
    </source>
</evidence>
<dbReference type="STRING" id="2594813.A0A395MLC2"/>
<keyword evidence="2" id="KW-1133">Transmembrane helix</keyword>
<keyword evidence="2" id="KW-0812">Transmembrane</keyword>
<organism evidence="5 6">
    <name type="scientific">Fusarium flagelliforme</name>
    <dbReference type="NCBI Taxonomy" id="2675880"/>
    <lineage>
        <taxon>Eukaryota</taxon>
        <taxon>Fungi</taxon>
        <taxon>Dikarya</taxon>
        <taxon>Ascomycota</taxon>
        <taxon>Pezizomycotina</taxon>
        <taxon>Sordariomycetes</taxon>
        <taxon>Hypocreomycetidae</taxon>
        <taxon>Hypocreales</taxon>
        <taxon>Nectriaceae</taxon>
        <taxon>Fusarium</taxon>
        <taxon>Fusarium incarnatum-equiseti species complex</taxon>
    </lineage>
</organism>
<feature type="chain" id="PRO_5017206003" evidence="3">
    <location>
        <begin position="22"/>
        <end position="574"/>
    </location>
</feature>
<gene>
    <name evidence="5" type="ORF">FIE12Z_7355</name>
</gene>
<evidence type="ECO:0000256" key="1">
    <source>
        <dbReference type="SAM" id="MobiDB-lite"/>
    </source>
</evidence>
<feature type="region of interest" description="Disordered" evidence="1">
    <location>
        <begin position="483"/>
        <end position="505"/>
    </location>
</feature>
<evidence type="ECO:0000256" key="2">
    <source>
        <dbReference type="SAM" id="Phobius"/>
    </source>
</evidence>
<dbReference type="Gene3D" id="2.40.70.10">
    <property type="entry name" value="Acid Proteases"/>
    <property type="match status" value="2"/>
</dbReference>
<dbReference type="SUPFAM" id="SSF50630">
    <property type="entry name" value="Acid proteases"/>
    <property type="match status" value="1"/>
</dbReference>
<feature type="domain" description="Peptidase A1" evidence="4">
    <location>
        <begin position="42"/>
        <end position="395"/>
    </location>
</feature>
<evidence type="ECO:0000313" key="5">
    <source>
        <dbReference type="EMBL" id="RFN48395.1"/>
    </source>
</evidence>
<feature type="transmembrane region" description="Helical" evidence="2">
    <location>
        <begin position="453"/>
        <end position="476"/>
    </location>
</feature>
<proteinExistence type="predicted"/>